<reference evidence="3 4" key="1">
    <citation type="submission" date="2016-11" db="EMBL/GenBank/DDBJ databases">
        <title>Complete genome sequence of Sulfitobacter sp. AM1-D1, a toxic bacteria associated with marine dinoflagellate Alexandrium minutum in East China Sea.</title>
        <authorList>
            <person name="Yang Q."/>
            <person name="Zhang X."/>
            <person name="Tian X."/>
        </authorList>
    </citation>
    <scope>NUCLEOTIDE SEQUENCE [LARGE SCALE GENOMIC DNA]</scope>
    <source>
        <strain evidence="3 4">AM1-D1</strain>
    </source>
</reference>
<gene>
    <name evidence="3" type="ORF">BOO69_17630</name>
</gene>
<evidence type="ECO:0000256" key="1">
    <source>
        <dbReference type="ARBA" id="ARBA00022801"/>
    </source>
</evidence>
<dbReference type="PANTHER" id="PTHR43798:SF31">
    <property type="entry name" value="AB HYDROLASE SUPERFAMILY PROTEIN YCLE"/>
    <property type="match status" value="1"/>
</dbReference>
<sequence>MPDLTLDDVTLHYEVDGDGPPLVLLAGMLSDSAAWTPLVPLLRDGFTVIRPDNRTTGRTTPWDAPARMPQMVADVIALMDHLGHPRFHVAGHSMGGLMTLELAGLFPGRVASATVMASGRVRSPRTTAVFEALLAIRRMPKGEEAWLRALYPWIFGPGFFTDPANAEAALEAAQAYPYAQTVDAMAHQLEGFKAFRPEARLSDIACATLVLYAAQDILVPPDLARPGFEGIADLREETVADAGHSIVWDAPQAVASHLGAFLKSHPIR</sequence>
<keyword evidence="1" id="KW-0378">Hydrolase</keyword>
<dbReference type="RefSeq" id="WP_071973373.1">
    <property type="nucleotide sequence ID" value="NZ_CP018076.1"/>
</dbReference>
<dbReference type="Proteomes" id="UP000181897">
    <property type="component" value="Chromosome"/>
</dbReference>
<dbReference type="GO" id="GO:0016787">
    <property type="term" value="F:hydrolase activity"/>
    <property type="evidence" value="ECO:0007669"/>
    <property type="project" value="UniProtKB-KW"/>
</dbReference>
<dbReference type="OrthoDB" id="9796770at2"/>
<protein>
    <submittedName>
        <fullName evidence="3">Lipolytic enzyme</fullName>
    </submittedName>
</protein>
<dbReference type="EMBL" id="CP018076">
    <property type="protein sequence ID" value="APE45027.1"/>
    <property type="molecule type" value="Genomic_DNA"/>
</dbReference>
<dbReference type="InterPro" id="IPR029058">
    <property type="entry name" value="AB_hydrolase_fold"/>
</dbReference>
<dbReference type="SUPFAM" id="SSF53474">
    <property type="entry name" value="alpha/beta-Hydrolases"/>
    <property type="match status" value="1"/>
</dbReference>
<evidence type="ECO:0000259" key="2">
    <source>
        <dbReference type="Pfam" id="PF00561"/>
    </source>
</evidence>
<dbReference type="STRING" id="1917485.BOO69_17630"/>
<dbReference type="KEGG" id="suam:BOO69_17630"/>
<dbReference type="GO" id="GO:0016020">
    <property type="term" value="C:membrane"/>
    <property type="evidence" value="ECO:0007669"/>
    <property type="project" value="TreeGrafter"/>
</dbReference>
<keyword evidence="4" id="KW-1185">Reference proteome</keyword>
<dbReference type="PRINTS" id="PR00111">
    <property type="entry name" value="ABHYDROLASE"/>
</dbReference>
<dbReference type="PANTHER" id="PTHR43798">
    <property type="entry name" value="MONOACYLGLYCEROL LIPASE"/>
    <property type="match status" value="1"/>
</dbReference>
<dbReference type="Gene3D" id="3.40.50.1820">
    <property type="entry name" value="alpha/beta hydrolase"/>
    <property type="match status" value="1"/>
</dbReference>
<dbReference type="AlphaFoldDB" id="A0A1J0WL74"/>
<evidence type="ECO:0000313" key="4">
    <source>
        <dbReference type="Proteomes" id="UP000181897"/>
    </source>
</evidence>
<feature type="domain" description="AB hydrolase-1" evidence="2">
    <location>
        <begin position="20"/>
        <end position="251"/>
    </location>
</feature>
<dbReference type="InterPro" id="IPR050266">
    <property type="entry name" value="AB_hydrolase_sf"/>
</dbReference>
<evidence type="ECO:0000313" key="3">
    <source>
        <dbReference type="EMBL" id="APE45027.1"/>
    </source>
</evidence>
<accession>A0A1J0WL74</accession>
<proteinExistence type="predicted"/>
<organism evidence="3 4">
    <name type="scientific">Sulfitobacter alexandrii</name>
    <dbReference type="NCBI Taxonomy" id="1917485"/>
    <lineage>
        <taxon>Bacteria</taxon>
        <taxon>Pseudomonadati</taxon>
        <taxon>Pseudomonadota</taxon>
        <taxon>Alphaproteobacteria</taxon>
        <taxon>Rhodobacterales</taxon>
        <taxon>Roseobacteraceae</taxon>
        <taxon>Sulfitobacter</taxon>
    </lineage>
</organism>
<dbReference type="Pfam" id="PF00561">
    <property type="entry name" value="Abhydrolase_1"/>
    <property type="match status" value="1"/>
</dbReference>
<dbReference type="InterPro" id="IPR000073">
    <property type="entry name" value="AB_hydrolase_1"/>
</dbReference>
<name>A0A1J0WL74_9RHOB</name>